<keyword evidence="1" id="KW-0812">Transmembrane</keyword>
<feature type="transmembrane region" description="Helical" evidence="1">
    <location>
        <begin position="206"/>
        <end position="223"/>
    </location>
</feature>
<name>A0A4Y7TN38_COPMI</name>
<feature type="transmembrane region" description="Helical" evidence="1">
    <location>
        <begin position="165"/>
        <end position="186"/>
    </location>
</feature>
<feature type="transmembrane region" description="Helical" evidence="1">
    <location>
        <begin position="113"/>
        <end position="134"/>
    </location>
</feature>
<dbReference type="Proteomes" id="UP000298030">
    <property type="component" value="Unassembled WGS sequence"/>
</dbReference>
<reference evidence="3 4" key="1">
    <citation type="journal article" date="2019" name="Nat. Ecol. Evol.">
        <title>Megaphylogeny resolves global patterns of mushroom evolution.</title>
        <authorList>
            <person name="Varga T."/>
            <person name="Krizsan K."/>
            <person name="Foldi C."/>
            <person name="Dima B."/>
            <person name="Sanchez-Garcia M."/>
            <person name="Sanchez-Ramirez S."/>
            <person name="Szollosi G.J."/>
            <person name="Szarkandi J.G."/>
            <person name="Papp V."/>
            <person name="Albert L."/>
            <person name="Andreopoulos W."/>
            <person name="Angelini C."/>
            <person name="Antonin V."/>
            <person name="Barry K.W."/>
            <person name="Bougher N.L."/>
            <person name="Buchanan P."/>
            <person name="Buyck B."/>
            <person name="Bense V."/>
            <person name="Catcheside P."/>
            <person name="Chovatia M."/>
            <person name="Cooper J."/>
            <person name="Damon W."/>
            <person name="Desjardin D."/>
            <person name="Finy P."/>
            <person name="Geml J."/>
            <person name="Haridas S."/>
            <person name="Hughes K."/>
            <person name="Justo A."/>
            <person name="Karasinski D."/>
            <person name="Kautmanova I."/>
            <person name="Kiss B."/>
            <person name="Kocsube S."/>
            <person name="Kotiranta H."/>
            <person name="LaButti K.M."/>
            <person name="Lechner B.E."/>
            <person name="Liimatainen K."/>
            <person name="Lipzen A."/>
            <person name="Lukacs Z."/>
            <person name="Mihaltcheva S."/>
            <person name="Morgado L.N."/>
            <person name="Niskanen T."/>
            <person name="Noordeloos M.E."/>
            <person name="Ohm R.A."/>
            <person name="Ortiz-Santana B."/>
            <person name="Ovrebo C."/>
            <person name="Racz N."/>
            <person name="Riley R."/>
            <person name="Savchenko A."/>
            <person name="Shiryaev A."/>
            <person name="Soop K."/>
            <person name="Spirin V."/>
            <person name="Szebenyi C."/>
            <person name="Tomsovsky M."/>
            <person name="Tulloss R.E."/>
            <person name="Uehling J."/>
            <person name="Grigoriev I.V."/>
            <person name="Vagvolgyi C."/>
            <person name="Papp T."/>
            <person name="Martin F.M."/>
            <person name="Miettinen O."/>
            <person name="Hibbett D.S."/>
            <person name="Nagy L.G."/>
        </authorList>
    </citation>
    <scope>NUCLEOTIDE SEQUENCE [LARGE SCALE GENOMIC DNA]</scope>
    <source>
        <strain evidence="3 4">FP101781</strain>
    </source>
</reference>
<feature type="domain" description="DUF6533" evidence="2">
    <location>
        <begin position="23"/>
        <end position="65"/>
    </location>
</feature>
<dbReference type="Pfam" id="PF20151">
    <property type="entry name" value="DUF6533"/>
    <property type="match status" value="1"/>
</dbReference>
<keyword evidence="4" id="KW-1185">Reference proteome</keyword>
<gene>
    <name evidence="3" type="ORF">FA13DRAFT_1728181</name>
</gene>
<dbReference type="EMBL" id="QPFP01000007">
    <property type="protein sequence ID" value="TEB35371.1"/>
    <property type="molecule type" value="Genomic_DNA"/>
</dbReference>
<evidence type="ECO:0000256" key="1">
    <source>
        <dbReference type="SAM" id="Phobius"/>
    </source>
</evidence>
<dbReference type="AlphaFoldDB" id="A0A4Y7TN38"/>
<keyword evidence="1" id="KW-0472">Membrane</keyword>
<evidence type="ECO:0000259" key="2">
    <source>
        <dbReference type="Pfam" id="PF20151"/>
    </source>
</evidence>
<keyword evidence="1" id="KW-1133">Transmembrane helix</keyword>
<protein>
    <recommendedName>
        <fullName evidence="2">DUF6533 domain-containing protein</fullName>
    </recommendedName>
</protein>
<comment type="caution">
    <text evidence="3">The sequence shown here is derived from an EMBL/GenBank/DDBJ whole genome shotgun (WGS) entry which is preliminary data.</text>
</comment>
<proteinExistence type="predicted"/>
<evidence type="ECO:0000313" key="4">
    <source>
        <dbReference type="Proteomes" id="UP000298030"/>
    </source>
</evidence>
<organism evidence="3 4">
    <name type="scientific">Coprinellus micaceus</name>
    <name type="common">Glistening ink-cap mushroom</name>
    <name type="synonym">Coprinus micaceus</name>
    <dbReference type="NCBI Taxonomy" id="71717"/>
    <lineage>
        <taxon>Eukaryota</taxon>
        <taxon>Fungi</taxon>
        <taxon>Dikarya</taxon>
        <taxon>Basidiomycota</taxon>
        <taxon>Agaricomycotina</taxon>
        <taxon>Agaricomycetes</taxon>
        <taxon>Agaricomycetidae</taxon>
        <taxon>Agaricales</taxon>
        <taxon>Agaricineae</taxon>
        <taxon>Psathyrellaceae</taxon>
        <taxon>Coprinellus</taxon>
    </lineage>
</organism>
<dbReference type="InterPro" id="IPR045340">
    <property type="entry name" value="DUF6533"/>
</dbReference>
<evidence type="ECO:0000313" key="3">
    <source>
        <dbReference type="EMBL" id="TEB35371.1"/>
    </source>
</evidence>
<dbReference type="OrthoDB" id="3346251at2759"/>
<accession>A0A4Y7TN38</accession>
<sequence length="312" mass="35125">MGLTAESARKLVEAINANAIVNAIASIAYCAVDYLEVLPREVQHMWYSQFSVPKALFFALRYYTFVHMGLSSRYHGDKRYTGQGCVSVFYGDGCKLCLLSIYLPAISYARAEILLLFLSVLFTALTVIEFWLLAKFLETVEFAELPTELGIGCIPIKADNLWLSIIFKLILLSLAIVTLIMIYVAYRRSSNSSGMRGLLKVFYRDGIFYFLTLSTLAITNIIFDHVAPANGLQFMLVQVQVYFNSALTSRMLIHLRECAQKDVQLSSFGSKHRKEHPTALAELEWRAKDGATTYPRTPMLFISVKSESLVSS</sequence>